<evidence type="ECO:0000313" key="2">
    <source>
        <dbReference type="Proteomes" id="UP001497512"/>
    </source>
</evidence>
<sequence>MDDSGLLEYWSLHFSCQENKYQDWPWSLERCGFRFLVSQDTLVSSVKLEASDLWLNSGYVTDVHRFHKVGAVDLIPHGTDAVIAGLQCLLEAYIFMFRSLSFCHPSKGLPHSTLVSVNDI</sequence>
<reference evidence="1" key="1">
    <citation type="submission" date="2024-02" db="EMBL/GenBank/DDBJ databases">
        <authorList>
            <consortium name="ELIXIR-Norway"/>
            <consortium name="Elixir Norway"/>
        </authorList>
    </citation>
    <scope>NUCLEOTIDE SEQUENCE</scope>
</reference>
<dbReference type="EMBL" id="OZ019895">
    <property type="protein sequence ID" value="CAK9219165.1"/>
    <property type="molecule type" value="Genomic_DNA"/>
</dbReference>
<keyword evidence="2" id="KW-1185">Reference proteome</keyword>
<name>A0ABP0UCZ9_9BRYO</name>
<evidence type="ECO:0000313" key="1">
    <source>
        <dbReference type="EMBL" id="CAK9219165.1"/>
    </source>
</evidence>
<protein>
    <submittedName>
        <fullName evidence="1">Uncharacterized protein</fullName>
    </submittedName>
</protein>
<organism evidence="1 2">
    <name type="scientific">Sphagnum troendelagicum</name>
    <dbReference type="NCBI Taxonomy" id="128251"/>
    <lineage>
        <taxon>Eukaryota</taxon>
        <taxon>Viridiplantae</taxon>
        <taxon>Streptophyta</taxon>
        <taxon>Embryophyta</taxon>
        <taxon>Bryophyta</taxon>
        <taxon>Sphagnophytina</taxon>
        <taxon>Sphagnopsida</taxon>
        <taxon>Sphagnales</taxon>
        <taxon>Sphagnaceae</taxon>
        <taxon>Sphagnum</taxon>
    </lineage>
</organism>
<gene>
    <name evidence="1" type="ORF">CSSPTR1EN2_LOCUS14348</name>
</gene>
<proteinExistence type="predicted"/>
<dbReference type="Proteomes" id="UP001497512">
    <property type="component" value="Chromosome 3"/>
</dbReference>
<accession>A0ABP0UCZ9</accession>